<gene>
    <name evidence="5" type="ORF">TrST_g9436</name>
</gene>
<dbReference type="SMART" id="SM00672">
    <property type="entry name" value="CAP10"/>
    <property type="match status" value="1"/>
</dbReference>
<keyword evidence="6" id="KW-1185">Reference proteome</keyword>
<dbReference type="OrthoDB" id="206240at2759"/>
<dbReference type="Proteomes" id="UP001165085">
    <property type="component" value="Unassembled WGS sequence"/>
</dbReference>
<dbReference type="InterPro" id="IPR051091">
    <property type="entry name" value="O-Glucosyltr/Glycosyltrsf_90"/>
</dbReference>
<proteinExistence type="inferred from homology"/>
<dbReference type="Pfam" id="PF05686">
    <property type="entry name" value="Glyco_transf_90"/>
    <property type="match status" value="1"/>
</dbReference>
<reference evidence="6" key="1">
    <citation type="journal article" date="2023" name="Commun. Biol.">
        <title>Genome analysis of Parmales, the sister group of diatoms, reveals the evolutionary specialization of diatoms from phago-mixotrophs to photoautotrophs.</title>
        <authorList>
            <person name="Ban H."/>
            <person name="Sato S."/>
            <person name="Yoshikawa S."/>
            <person name="Yamada K."/>
            <person name="Nakamura Y."/>
            <person name="Ichinomiya M."/>
            <person name="Sato N."/>
            <person name="Blanc-Mathieu R."/>
            <person name="Endo H."/>
            <person name="Kuwata A."/>
            <person name="Ogata H."/>
        </authorList>
    </citation>
    <scope>NUCLEOTIDE SEQUENCE [LARGE SCALE GENOMIC DNA]</scope>
    <source>
        <strain evidence="6">NIES 3701</strain>
    </source>
</reference>
<evidence type="ECO:0000313" key="6">
    <source>
        <dbReference type="Proteomes" id="UP001165085"/>
    </source>
</evidence>
<accession>A0A9W7AV38</accession>
<comment type="caution">
    <text evidence="5">The sequence shown here is derived from an EMBL/GenBank/DDBJ whole genome shotgun (WGS) entry which is preliminary data.</text>
</comment>
<evidence type="ECO:0000256" key="1">
    <source>
        <dbReference type="ARBA" id="ARBA00010118"/>
    </source>
</evidence>
<organism evidence="5 6">
    <name type="scientific">Triparma strigata</name>
    <dbReference type="NCBI Taxonomy" id="1606541"/>
    <lineage>
        <taxon>Eukaryota</taxon>
        <taxon>Sar</taxon>
        <taxon>Stramenopiles</taxon>
        <taxon>Ochrophyta</taxon>
        <taxon>Bolidophyceae</taxon>
        <taxon>Parmales</taxon>
        <taxon>Triparmaceae</taxon>
        <taxon>Triparma</taxon>
    </lineage>
</organism>
<sequence>MSIEDRVEYYTKVTHFDEQSQPPPPAPRKTPSSSESISSPYYSQNWNTGPLCVSPSTWSFSSTSYLTLLQSLRLTYFHELYSSSLDFPTPPSLCVRLGDTHSPSPHPCLTKSATTGSSIIYKLNTKRHWSLTHLDSTPWSSKKNVAIFRGATTGHPWPPTSNPPKPGCSRYSLISRYSSSSSPSLSVGVTSYVQSVEPSYGKKWPLPQSYLLKNKILIMTEGNDVATGLKWALLSNSAVLMERPKVRSWLMEDLLIPWKHYIPVADDFGDLEEKVDWCWENERECEDIGRAGKCWIMQFLDQEREVKIMRKVWEAAGERQKAAGTCEI</sequence>
<dbReference type="InterPro" id="IPR006598">
    <property type="entry name" value="CAP10"/>
</dbReference>
<comment type="similarity">
    <text evidence="1">Belongs to the glycosyltransferase 90 family.</text>
</comment>
<evidence type="ECO:0000256" key="3">
    <source>
        <dbReference type="SAM" id="MobiDB-lite"/>
    </source>
</evidence>
<evidence type="ECO:0000256" key="2">
    <source>
        <dbReference type="ARBA" id="ARBA00022679"/>
    </source>
</evidence>
<name>A0A9W7AV38_9STRA</name>
<dbReference type="PANTHER" id="PTHR12203">
    <property type="entry name" value="KDEL LYS-ASP-GLU-LEU CONTAINING - RELATED"/>
    <property type="match status" value="1"/>
</dbReference>
<dbReference type="PANTHER" id="PTHR12203:SF35">
    <property type="entry name" value="PROTEIN O-GLUCOSYLTRANSFERASE 1"/>
    <property type="match status" value="1"/>
</dbReference>
<evidence type="ECO:0000259" key="4">
    <source>
        <dbReference type="SMART" id="SM00672"/>
    </source>
</evidence>
<evidence type="ECO:0000313" key="5">
    <source>
        <dbReference type="EMBL" id="GMH76057.1"/>
    </source>
</evidence>
<protein>
    <recommendedName>
        <fullName evidence="4">Glycosyl transferase CAP10 domain-containing protein</fullName>
    </recommendedName>
</protein>
<dbReference type="GO" id="GO:0016740">
    <property type="term" value="F:transferase activity"/>
    <property type="evidence" value="ECO:0007669"/>
    <property type="project" value="UniProtKB-KW"/>
</dbReference>
<keyword evidence="2" id="KW-0808">Transferase</keyword>
<feature type="region of interest" description="Disordered" evidence="3">
    <location>
        <begin position="13"/>
        <end position="36"/>
    </location>
</feature>
<dbReference type="EMBL" id="BRXY01000195">
    <property type="protein sequence ID" value="GMH76057.1"/>
    <property type="molecule type" value="Genomic_DNA"/>
</dbReference>
<dbReference type="AlphaFoldDB" id="A0A9W7AV38"/>
<feature type="domain" description="Glycosyl transferase CAP10" evidence="4">
    <location>
        <begin position="79"/>
        <end position="312"/>
    </location>
</feature>